<dbReference type="PANTHER" id="PTHR12526:SF630">
    <property type="entry name" value="GLYCOSYLTRANSFERASE"/>
    <property type="match status" value="1"/>
</dbReference>
<accession>A0A2S5ZBE2</accession>
<dbReference type="PANTHER" id="PTHR12526">
    <property type="entry name" value="GLYCOSYLTRANSFERASE"/>
    <property type="match status" value="1"/>
</dbReference>
<evidence type="ECO:0000313" key="4">
    <source>
        <dbReference type="Proteomes" id="UP000239917"/>
    </source>
</evidence>
<dbReference type="InterPro" id="IPR001296">
    <property type="entry name" value="Glyco_trans_1"/>
</dbReference>
<dbReference type="SUPFAM" id="SSF53756">
    <property type="entry name" value="UDP-Glycosyltransferase/glycogen phosphorylase"/>
    <property type="match status" value="1"/>
</dbReference>
<feature type="domain" description="Glycosyltransferase subfamily 4-like N-terminal" evidence="2">
    <location>
        <begin position="21"/>
        <end position="197"/>
    </location>
</feature>
<dbReference type="OrthoDB" id="9775208at2"/>
<evidence type="ECO:0008006" key="5">
    <source>
        <dbReference type="Google" id="ProtNLM"/>
    </source>
</evidence>
<dbReference type="AlphaFoldDB" id="A0A2S5ZBE2"/>
<name>A0A2S5ZBE2_9GAMM</name>
<evidence type="ECO:0000259" key="2">
    <source>
        <dbReference type="Pfam" id="PF13439"/>
    </source>
</evidence>
<dbReference type="EMBL" id="PSSX01000005">
    <property type="protein sequence ID" value="PPI84717.1"/>
    <property type="molecule type" value="Genomic_DNA"/>
</dbReference>
<dbReference type="RefSeq" id="WP_104321499.1">
    <property type="nucleotide sequence ID" value="NZ_PSSX01000005.1"/>
</dbReference>
<sequence length="393" mass="43979">MINGVGEHTYLFVLPWSIDQIGGVNQVVINLAREMAKARDFFPIVLINDWNAINPVREVVQGLTTVRWRVRSYRKDMGLKEKLAYFLWEAKFYRDFHKFCIDHKVIAINPHFPGPPIFALERVVKKFETAIPFIVSFHGSDVTAIASAGEDELKQWKMLLADPNHQAVACSNDLGRKLVEALGNEVLPVVAHNGLDVGEFSSAEKKSQPSSDRVVLNVARFEQKKGQDVLIEAFAHIAAEYESVKLVLVGATDKMLPELRALCVRKGIERCVEFYPDVSHEYISDFYKGAAIFCLPSRVEPFGIVILEAASFGVPVVASRIGGIPEILTDGVNGVLVSPDDQCELADAIRSLLDDPITAKEMGKRLTQHVSTHFSWRNAYEKYVDILSLREGR</sequence>
<organism evidence="3 4">
    <name type="scientific">Marinobacter maroccanus</name>
    <dbReference type="NCBI Taxonomy" id="2055143"/>
    <lineage>
        <taxon>Bacteria</taxon>
        <taxon>Pseudomonadati</taxon>
        <taxon>Pseudomonadota</taxon>
        <taxon>Gammaproteobacteria</taxon>
        <taxon>Pseudomonadales</taxon>
        <taxon>Marinobacteraceae</taxon>
        <taxon>Marinobacter</taxon>
    </lineage>
</organism>
<evidence type="ECO:0000313" key="3">
    <source>
        <dbReference type="EMBL" id="PPI84717.1"/>
    </source>
</evidence>
<keyword evidence="4" id="KW-1185">Reference proteome</keyword>
<reference evidence="3 4" key="1">
    <citation type="submission" date="2018-01" db="EMBL/GenBank/DDBJ databases">
        <title>Complete genome sequences of the type strains of Marinobacter flavimaris and Marinobacter maroccanus.</title>
        <authorList>
            <person name="Palau M."/>
            <person name="Boujida N."/>
            <person name="Manresa A."/>
            <person name="Minana-Galbis D."/>
        </authorList>
    </citation>
    <scope>NUCLEOTIDE SEQUENCE [LARGE SCALE GENOMIC DNA]</scope>
    <source>
        <strain evidence="3 4">N4</strain>
    </source>
</reference>
<feature type="domain" description="Glycosyl transferase family 1" evidence="1">
    <location>
        <begin position="204"/>
        <end position="365"/>
    </location>
</feature>
<dbReference type="Pfam" id="PF00534">
    <property type="entry name" value="Glycos_transf_1"/>
    <property type="match status" value="1"/>
</dbReference>
<gene>
    <name evidence="3" type="ORF">KEHDKFFH_08420</name>
</gene>
<comment type="caution">
    <text evidence="3">The sequence shown here is derived from an EMBL/GenBank/DDBJ whole genome shotgun (WGS) entry which is preliminary data.</text>
</comment>
<protein>
    <recommendedName>
        <fullName evidence="5">Glycosyltransferase family 1 protein</fullName>
    </recommendedName>
</protein>
<evidence type="ECO:0000259" key="1">
    <source>
        <dbReference type="Pfam" id="PF00534"/>
    </source>
</evidence>
<dbReference type="Proteomes" id="UP000239917">
    <property type="component" value="Unassembled WGS sequence"/>
</dbReference>
<dbReference type="InterPro" id="IPR028098">
    <property type="entry name" value="Glyco_trans_4-like_N"/>
</dbReference>
<dbReference type="GO" id="GO:0016757">
    <property type="term" value="F:glycosyltransferase activity"/>
    <property type="evidence" value="ECO:0007669"/>
    <property type="project" value="InterPro"/>
</dbReference>
<dbReference type="GO" id="GO:1901135">
    <property type="term" value="P:carbohydrate derivative metabolic process"/>
    <property type="evidence" value="ECO:0007669"/>
    <property type="project" value="UniProtKB-ARBA"/>
</dbReference>
<dbReference type="CDD" id="cd03801">
    <property type="entry name" value="GT4_PimA-like"/>
    <property type="match status" value="1"/>
</dbReference>
<dbReference type="Gene3D" id="3.40.50.2000">
    <property type="entry name" value="Glycogen Phosphorylase B"/>
    <property type="match status" value="2"/>
</dbReference>
<proteinExistence type="predicted"/>
<dbReference type="Pfam" id="PF13439">
    <property type="entry name" value="Glyco_transf_4"/>
    <property type="match status" value="1"/>
</dbReference>